<keyword evidence="3" id="KW-1185">Reference proteome</keyword>
<evidence type="ECO:0000256" key="1">
    <source>
        <dbReference type="SAM" id="MobiDB-lite"/>
    </source>
</evidence>
<gene>
    <name evidence="2" type="ORF">R3P38DRAFT_3612451</name>
</gene>
<evidence type="ECO:0000313" key="3">
    <source>
        <dbReference type="Proteomes" id="UP001362999"/>
    </source>
</evidence>
<evidence type="ECO:0000313" key="2">
    <source>
        <dbReference type="EMBL" id="KAK7001562.1"/>
    </source>
</evidence>
<reference evidence="2 3" key="1">
    <citation type="journal article" date="2024" name="J Genomics">
        <title>Draft genome sequencing and assembly of Favolaschia claudopus CIRM-BRFM 2984 isolated from oak limbs.</title>
        <authorList>
            <person name="Navarro D."/>
            <person name="Drula E."/>
            <person name="Chaduli D."/>
            <person name="Cazenave R."/>
            <person name="Ahrendt S."/>
            <person name="Wang J."/>
            <person name="Lipzen A."/>
            <person name="Daum C."/>
            <person name="Barry K."/>
            <person name="Grigoriev I.V."/>
            <person name="Favel A."/>
            <person name="Rosso M.N."/>
            <person name="Martin F."/>
        </authorList>
    </citation>
    <scope>NUCLEOTIDE SEQUENCE [LARGE SCALE GENOMIC DNA]</scope>
    <source>
        <strain evidence="2 3">CIRM-BRFM 2984</strain>
    </source>
</reference>
<dbReference type="AlphaFoldDB" id="A0AAW0A6P8"/>
<protein>
    <submittedName>
        <fullName evidence="2">Uncharacterized protein</fullName>
    </submittedName>
</protein>
<feature type="region of interest" description="Disordered" evidence="1">
    <location>
        <begin position="63"/>
        <end position="87"/>
    </location>
</feature>
<dbReference type="Proteomes" id="UP001362999">
    <property type="component" value="Unassembled WGS sequence"/>
</dbReference>
<sequence>MSQIQQTFLHTNVSTGRPPDPPLRLFVALIIIPAVTDSPKYSNNIIQHSSFPALPSAIANNAQLVSSPHPPRHRQVRPPPTPPSRMSNANANQRFSPFLFWTDFPLINLNGLGHRHLATAQSSLTRSSLHQVYMESVLVIKQAEHMRTKYPVTYNEWTLRLPSDYFVTRLSRGNSTHPEYFLAESRFDIYSLLNDASKFHRT</sequence>
<name>A0AAW0A6P8_9AGAR</name>
<organism evidence="2 3">
    <name type="scientific">Favolaschia claudopus</name>
    <dbReference type="NCBI Taxonomy" id="2862362"/>
    <lineage>
        <taxon>Eukaryota</taxon>
        <taxon>Fungi</taxon>
        <taxon>Dikarya</taxon>
        <taxon>Basidiomycota</taxon>
        <taxon>Agaricomycotina</taxon>
        <taxon>Agaricomycetes</taxon>
        <taxon>Agaricomycetidae</taxon>
        <taxon>Agaricales</taxon>
        <taxon>Marasmiineae</taxon>
        <taxon>Mycenaceae</taxon>
        <taxon>Favolaschia</taxon>
    </lineage>
</organism>
<proteinExistence type="predicted"/>
<dbReference type="EMBL" id="JAWWNJ010000083">
    <property type="protein sequence ID" value="KAK7001562.1"/>
    <property type="molecule type" value="Genomic_DNA"/>
</dbReference>
<comment type="caution">
    <text evidence="2">The sequence shown here is derived from an EMBL/GenBank/DDBJ whole genome shotgun (WGS) entry which is preliminary data.</text>
</comment>
<accession>A0AAW0A6P8</accession>